<feature type="compositionally biased region" description="Polar residues" evidence="3">
    <location>
        <begin position="105"/>
        <end position="117"/>
    </location>
</feature>
<proteinExistence type="predicted"/>
<dbReference type="PROSITE" id="PS00018">
    <property type="entry name" value="EF_HAND_1"/>
    <property type="match status" value="1"/>
</dbReference>
<sequence length="707" mass="79137">MVGSDMAVEKKYRLTCQPSTSTSSVNSGTSKKGVEANFWHLSNGNHKHSTSHSYYKQPPPPIYFALNPTSRGPVMPHPKWRGDDLNEASPMAGKDINGSYGLRNATKTNVTNRTTQGRLLDNDSPVTSNGTSSPRPYIHQELNISPANKRSEFDEPALAHTNGASDSKNGMAGPTISRLDRFHNNSNGEMKNVAAAQPSNIANNHLETKHSQYSVKKKTKSAFSNGTSPNKANTVSTSQTKELEMPSSTGHQIAGKLANMPRFHFPGGKPVSKMENDAVKERVKQVFDLRPGSIVKEGQGMEEVCRKINFPVYSKKALFDACCRLNGIPSSSTNANINNNGQDSCTSGTMSLNFAQFITYWNKMTSRCHDVASRFIFTLAAARAGHKATGDYITKEDFLPMLMDLIYTHPGLHFLRDAPQFHSKYCEVVVLRIFWSVNRSWTGQITVEELRKSNFLETLNSLEDVTDINKITDYFSYEHFYVTYCKFWEIDTDHDMVISREDMRQHCNGALTDRIIDRIFSAATIGFEDFVAFLLAEEDKRHPTSIEYWFRCVDLDGDGVISLYEMEYFYAEDVICNLLDSVSPANPNYVTRSDLKRSGLAHRFFNTFVNYLKYLEQESSEGERASVKTAGDKEMSDWETFCAVEYELLMSETDVSTDGYGDDNIDVILDDEEQDVEELDALDPASHYIGAPVAANATRTALNTVIS</sequence>
<dbReference type="Gene3D" id="1.10.238.230">
    <property type="match status" value="1"/>
</dbReference>
<feature type="region of interest" description="Disordered" evidence="3">
    <location>
        <begin position="159"/>
        <end position="186"/>
    </location>
</feature>
<name>A0A915DY59_9BILA</name>
<feature type="domain" description="EF-hand" evidence="4">
    <location>
        <begin position="541"/>
        <end position="576"/>
    </location>
</feature>
<dbReference type="Pfam" id="PF17958">
    <property type="entry name" value="EF-hand_13"/>
    <property type="match status" value="1"/>
</dbReference>
<evidence type="ECO:0000256" key="3">
    <source>
        <dbReference type="SAM" id="MobiDB-lite"/>
    </source>
</evidence>
<reference evidence="6" key="1">
    <citation type="submission" date="2022-11" db="UniProtKB">
        <authorList>
            <consortium name="WormBaseParasite"/>
        </authorList>
    </citation>
    <scope>IDENTIFICATION</scope>
</reference>
<dbReference type="GO" id="GO:0005509">
    <property type="term" value="F:calcium ion binding"/>
    <property type="evidence" value="ECO:0007669"/>
    <property type="project" value="InterPro"/>
</dbReference>
<accession>A0A915DY59</accession>
<feature type="region of interest" description="Disordered" evidence="3">
    <location>
        <begin position="94"/>
        <end position="139"/>
    </location>
</feature>
<dbReference type="WBParaSite" id="jg24706">
    <property type="protein sequence ID" value="jg24706"/>
    <property type="gene ID" value="jg24706"/>
</dbReference>
<dbReference type="Pfam" id="PF13499">
    <property type="entry name" value="EF-hand_7"/>
    <property type="match status" value="1"/>
</dbReference>
<dbReference type="PROSITE" id="PS50222">
    <property type="entry name" value="EF_HAND_2"/>
    <property type="match status" value="1"/>
</dbReference>
<feature type="compositionally biased region" description="Polar residues" evidence="3">
    <location>
        <begin position="124"/>
        <end position="134"/>
    </location>
</feature>
<evidence type="ECO:0000256" key="2">
    <source>
        <dbReference type="ARBA" id="ARBA00022837"/>
    </source>
</evidence>
<keyword evidence="2" id="KW-0106">Calcium</keyword>
<dbReference type="Proteomes" id="UP000887574">
    <property type="component" value="Unplaced"/>
</dbReference>
<dbReference type="CDD" id="cd21504">
    <property type="entry name" value="PPP2R3A_B-like"/>
    <property type="match status" value="1"/>
</dbReference>
<evidence type="ECO:0000313" key="6">
    <source>
        <dbReference type="WBParaSite" id="jg24706"/>
    </source>
</evidence>
<dbReference type="InterPro" id="IPR018247">
    <property type="entry name" value="EF_Hand_1_Ca_BS"/>
</dbReference>
<evidence type="ECO:0000313" key="5">
    <source>
        <dbReference type="Proteomes" id="UP000887574"/>
    </source>
</evidence>
<dbReference type="InterPro" id="IPR011992">
    <property type="entry name" value="EF-hand-dom_pair"/>
</dbReference>
<dbReference type="InterPro" id="IPR041534">
    <property type="entry name" value="EF-hand_13"/>
</dbReference>
<dbReference type="Gene3D" id="1.10.238.220">
    <property type="match status" value="1"/>
</dbReference>
<dbReference type="InterPro" id="IPR002048">
    <property type="entry name" value="EF_hand_dom"/>
</dbReference>
<dbReference type="AlphaFoldDB" id="A0A915DY59"/>
<keyword evidence="5" id="KW-1185">Reference proteome</keyword>
<dbReference type="GO" id="GO:0019888">
    <property type="term" value="F:protein phosphatase regulator activity"/>
    <property type="evidence" value="ECO:0007669"/>
    <property type="project" value="TreeGrafter"/>
</dbReference>
<protein>
    <submittedName>
        <fullName evidence="6">EF-hand domain-containing protein</fullName>
    </submittedName>
</protein>
<feature type="region of interest" description="Disordered" evidence="3">
    <location>
        <begin position="205"/>
        <end position="247"/>
    </location>
</feature>
<evidence type="ECO:0000259" key="4">
    <source>
        <dbReference type="PROSITE" id="PS50222"/>
    </source>
</evidence>
<dbReference type="FunFam" id="1.10.238.220:FF:000001">
    <property type="entry name" value="Serine/threonine-protein phosphatase 2A regulatory subunit B'' subunit alpha"/>
    <property type="match status" value="1"/>
</dbReference>
<dbReference type="GO" id="GO:0000159">
    <property type="term" value="C:protein phosphatase type 2A complex"/>
    <property type="evidence" value="ECO:0007669"/>
    <property type="project" value="TreeGrafter"/>
</dbReference>
<keyword evidence="1" id="KW-0479">Metal-binding</keyword>
<dbReference type="PANTHER" id="PTHR14095">
    <property type="entry name" value="PHOSPHATASE 2A REGULATORY SUBUNIT-RELATED"/>
    <property type="match status" value="1"/>
</dbReference>
<dbReference type="Gene3D" id="1.10.238.10">
    <property type="entry name" value="EF-hand"/>
    <property type="match status" value="1"/>
</dbReference>
<evidence type="ECO:0000256" key="1">
    <source>
        <dbReference type="ARBA" id="ARBA00022723"/>
    </source>
</evidence>
<dbReference type="PANTHER" id="PTHR14095:SF0">
    <property type="entry name" value="MIP22305P"/>
    <property type="match status" value="1"/>
</dbReference>
<organism evidence="5 6">
    <name type="scientific">Ditylenchus dipsaci</name>
    <dbReference type="NCBI Taxonomy" id="166011"/>
    <lineage>
        <taxon>Eukaryota</taxon>
        <taxon>Metazoa</taxon>
        <taxon>Ecdysozoa</taxon>
        <taxon>Nematoda</taxon>
        <taxon>Chromadorea</taxon>
        <taxon>Rhabditida</taxon>
        <taxon>Tylenchina</taxon>
        <taxon>Tylenchomorpha</taxon>
        <taxon>Sphaerularioidea</taxon>
        <taxon>Anguinidae</taxon>
        <taxon>Anguininae</taxon>
        <taxon>Ditylenchus</taxon>
    </lineage>
</organism>
<feature type="compositionally biased region" description="Polar residues" evidence="3">
    <location>
        <begin position="221"/>
        <end position="247"/>
    </location>
</feature>
<dbReference type="SUPFAM" id="SSF47473">
    <property type="entry name" value="EF-hand"/>
    <property type="match status" value="2"/>
</dbReference>